<organism evidence="1">
    <name type="scientific">freshwater metagenome</name>
    <dbReference type="NCBI Taxonomy" id="449393"/>
    <lineage>
        <taxon>unclassified sequences</taxon>
        <taxon>metagenomes</taxon>
        <taxon>ecological metagenomes</taxon>
    </lineage>
</organism>
<gene>
    <name evidence="1" type="ORF">UFOPK4087_00477</name>
</gene>
<evidence type="ECO:0000313" key="1">
    <source>
        <dbReference type="EMBL" id="CAB5011791.1"/>
    </source>
</evidence>
<dbReference type="AlphaFoldDB" id="A0A6J7Q450"/>
<dbReference type="EMBL" id="CAFBPH010000078">
    <property type="protein sequence ID" value="CAB5011791.1"/>
    <property type="molecule type" value="Genomic_DNA"/>
</dbReference>
<name>A0A6J7Q450_9ZZZZ</name>
<proteinExistence type="predicted"/>
<sequence>MLAPLPPSSSVALLPVPAIARAIPFPTPVEPVNAILSMSG</sequence>
<reference evidence="1" key="1">
    <citation type="submission" date="2020-05" db="EMBL/GenBank/DDBJ databases">
        <authorList>
            <person name="Chiriac C."/>
            <person name="Salcher M."/>
            <person name="Ghai R."/>
            <person name="Kavagutti S V."/>
        </authorList>
    </citation>
    <scope>NUCLEOTIDE SEQUENCE</scope>
</reference>
<accession>A0A6J7Q450</accession>
<protein>
    <submittedName>
        <fullName evidence="1">Unannotated protein</fullName>
    </submittedName>
</protein>